<evidence type="ECO:0000256" key="1">
    <source>
        <dbReference type="SAM" id="MobiDB-lite"/>
    </source>
</evidence>
<organism evidence="2 3">
    <name type="scientific">Tulasnella calospora MUT 4182</name>
    <dbReference type="NCBI Taxonomy" id="1051891"/>
    <lineage>
        <taxon>Eukaryota</taxon>
        <taxon>Fungi</taxon>
        <taxon>Dikarya</taxon>
        <taxon>Basidiomycota</taxon>
        <taxon>Agaricomycotina</taxon>
        <taxon>Agaricomycetes</taxon>
        <taxon>Cantharellales</taxon>
        <taxon>Tulasnellaceae</taxon>
        <taxon>Tulasnella</taxon>
    </lineage>
</organism>
<dbReference type="Proteomes" id="UP000054248">
    <property type="component" value="Unassembled WGS sequence"/>
</dbReference>
<reference evidence="3" key="2">
    <citation type="submission" date="2015-01" db="EMBL/GenBank/DDBJ databases">
        <title>Evolutionary Origins and Diversification of the Mycorrhizal Mutualists.</title>
        <authorList>
            <consortium name="DOE Joint Genome Institute"/>
            <consortium name="Mycorrhizal Genomics Consortium"/>
            <person name="Kohler A."/>
            <person name="Kuo A."/>
            <person name="Nagy L.G."/>
            <person name="Floudas D."/>
            <person name="Copeland A."/>
            <person name="Barry K.W."/>
            <person name="Cichocki N."/>
            <person name="Veneault-Fourrey C."/>
            <person name="LaButti K."/>
            <person name="Lindquist E.A."/>
            <person name="Lipzen A."/>
            <person name="Lundell T."/>
            <person name="Morin E."/>
            <person name="Murat C."/>
            <person name="Riley R."/>
            <person name="Ohm R."/>
            <person name="Sun H."/>
            <person name="Tunlid A."/>
            <person name="Henrissat B."/>
            <person name="Grigoriev I.V."/>
            <person name="Hibbett D.S."/>
            <person name="Martin F."/>
        </authorList>
    </citation>
    <scope>NUCLEOTIDE SEQUENCE [LARGE SCALE GENOMIC DNA]</scope>
    <source>
        <strain evidence="3">MUT 4182</strain>
    </source>
</reference>
<dbReference type="HOGENOM" id="CLU_502667_0_0_1"/>
<evidence type="ECO:0000313" key="2">
    <source>
        <dbReference type="EMBL" id="KIO19299.1"/>
    </source>
</evidence>
<feature type="region of interest" description="Disordered" evidence="1">
    <location>
        <begin position="1"/>
        <end position="43"/>
    </location>
</feature>
<keyword evidence="3" id="KW-1185">Reference proteome</keyword>
<name>A0A0C3Q756_9AGAM</name>
<evidence type="ECO:0000313" key="3">
    <source>
        <dbReference type="Proteomes" id="UP000054248"/>
    </source>
</evidence>
<proteinExistence type="predicted"/>
<feature type="region of interest" description="Disordered" evidence="1">
    <location>
        <begin position="62"/>
        <end position="84"/>
    </location>
</feature>
<feature type="compositionally biased region" description="Polar residues" evidence="1">
    <location>
        <begin position="10"/>
        <end position="33"/>
    </location>
</feature>
<accession>A0A0C3Q756</accession>
<dbReference type="OrthoDB" id="10562512at2759"/>
<dbReference type="EMBL" id="KN823229">
    <property type="protein sequence ID" value="KIO19299.1"/>
    <property type="molecule type" value="Genomic_DNA"/>
</dbReference>
<gene>
    <name evidence="2" type="ORF">M407DRAFT_148656</name>
</gene>
<feature type="compositionally biased region" description="Polar residues" evidence="1">
    <location>
        <begin position="62"/>
        <end position="80"/>
    </location>
</feature>
<sequence>MIFGEDSELTDQQNLDNESSISQHHTSTPDTNGSPPPPYSSDTNVIISKCLKAELDLSLKPVTSSPSLPSPDTGSASASPKSGALAASDDSRAFLLSFDHYLEQSRMLDKVEAKSRSSGITGLHLGQPTIKALPNSILWLKLVRSRFLLIQSSRMVLDLWDLTAPVNCVASCSVDGVVDGAVIEDEGDPHSTGIFVSTRSYTVYWLRLGPSGFGESQAASPWLTSSVMFCGLSEVVDARGPLFALLHLEGQGPGAFIKNNQNGAVVELVRSLDPIVGPLQPNDGSQTSRLSIAHNGIIDIQILDNTIVVARYCNFDLYSLSQVTKKLLDGGESAGISAIKACRRIDYPDLKLPVYQGGLLRQPNPYLGVESGACVLFSAELPSCYAIISRSSEAASVVTPPEVRCLRDFVQVTEPLFHFALGASGRRLAVLSDKYLTVYFTSRPDLDNAARRQDSGDLMACWMIPKSLGDIPVALDFDEATGRCVAAMASGRIWVKETANFLSETPISSRATKIPDFVCLFHFCSPGFTLPGPHCSLSLGFT</sequence>
<reference evidence="2 3" key="1">
    <citation type="submission" date="2014-04" db="EMBL/GenBank/DDBJ databases">
        <authorList>
            <consortium name="DOE Joint Genome Institute"/>
            <person name="Kuo A."/>
            <person name="Girlanda M."/>
            <person name="Perotto S."/>
            <person name="Kohler A."/>
            <person name="Nagy L.G."/>
            <person name="Floudas D."/>
            <person name="Copeland A."/>
            <person name="Barry K.W."/>
            <person name="Cichocki N."/>
            <person name="Veneault-Fourrey C."/>
            <person name="LaButti K."/>
            <person name="Lindquist E.A."/>
            <person name="Lipzen A."/>
            <person name="Lundell T."/>
            <person name="Morin E."/>
            <person name="Murat C."/>
            <person name="Sun H."/>
            <person name="Tunlid A."/>
            <person name="Henrissat B."/>
            <person name="Grigoriev I.V."/>
            <person name="Hibbett D.S."/>
            <person name="Martin F."/>
            <person name="Nordberg H.P."/>
            <person name="Cantor M.N."/>
            <person name="Hua S.X."/>
        </authorList>
    </citation>
    <scope>NUCLEOTIDE SEQUENCE [LARGE SCALE GENOMIC DNA]</scope>
    <source>
        <strain evidence="2 3">MUT 4182</strain>
    </source>
</reference>
<dbReference type="AlphaFoldDB" id="A0A0C3Q756"/>
<protein>
    <submittedName>
        <fullName evidence="2">Uncharacterized protein</fullName>
    </submittedName>
</protein>